<sequence length="339" mass="39474">MIRFTIFPRLLVLPGQKSNPYIQDFVSSLEQTGEAVVVNPPHKNPLFSLLPMKRWGDVFVFNWYENVPDYKYGPIQTMFALLLVLGAKMCGRKIVWVLHNKGPHRQEHVKQKRFLTRFIARHSDLILTHAREGIDLARRYDRRAEAKTCFLHHPTKNRLPKSRPTGPVVYDLLIWGQISRYKGVIEYVRYLRNNPCKGVRVCIVGACPSQSLAEEITRELTDTITFINRSPSFEELARYVEQSAFVLEPYKPESVLSSGTLMDSLSFGAKVIGPDTGSFRDYAQEKRLNVYTFRDYREIDEIVTRYRDCPVSWEGYRDFLEENSWPNFGRRVVELVKQC</sequence>
<reference evidence="1" key="2">
    <citation type="submission" date="2021-09" db="EMBL/GenBank/DDBJ databases">
        <authorList>
            <person name="Gilroy R."/>
        </authorList>
    </citation>
    <scope>NUCLEOTIDE SEQUENCE</scope>
    <source>
        <strain evidence="1">CHK121-7720</strain>
    </source>
</reference>
<dbReference type="SUPFAM" id="SSF53756">
    <property type="entry name" value="UDP-Glycosyltransferase/glycogen phosphorylase"/>
    <property type="match status" value="1"/>
</dbReference>
<dbReference type="EMBL" id="DYUD01000024">
    <property type="protein sequence ID" value="HJG89487.1"/>
    <property type="molecule type" value="Genomic_DNA"/>
</dbReference>
<gene>
    <name evidence="1" type="ORF">K8U91_08475</name>
</gene>
<comment type="caution">
    <text evidence="1">The sequence shown here is derived from an EMBL/GenBank/DDBJ whole genome shotgun (WGS) entry which is preliminary data.</text>
</comment>
<evidence type="ECO:0000313" key="1">
    <source>
        <dbReference type="EMBL" id="HJG89487.1"/>
    </source>
</evidence>
<accession>A0A921MS98</accession>
<dbReference type="AlphaFoldDB" id="A0A921MS98"/>
<dbReference type="RefSeq" id="WP_273306546.1">
    <property type="nucleotide sequence ID" value="NZ_DYUD01000024.1"/>
</dbReference>
<organism evidence="1 2">
    <name type="scientific">Barnesiella viscericola</name>
    <dbReference type="NCBI Taxonomy" id="397865"/>
    <lineage>
        <taxon>Bacteria</taxon>
        <taxon>Pseudomonadati</taxon>
        <taxon>Bacteroidota</taxon>
        <taxon>Bacteroidia</taxon>
        <taxon>Bacteroidales</taxon>
        <taxon>Barnesiellaceae</taxon>
        <taxon>Barnesiella</taxon>
    </lineage>
</organism>
<name>A0A921MS98_9BACT</name>
<protein>
    <submittedName>
        <fullName evidence="1">Exopolysaccharide biosynthesis protein</fullName>
    </submittedName>
</protein>
<dbReference type="Gene3D" id="3.40.50.2000">
    <property type="entry name" value="Glycogen Phosphorylase B"/>
    <property type="match status" value="1"/>
</dbReference>
<evidence type="ECO:0000313" key="2">
    <source>
        <dbReference type="Proteomes" id="UP000757103"/>
    </source>
</evidence>
<proteinExistence type="predicted"/>
<dbReference type="Proteomes" id="UP000757103">
    <property type="component" value="Unassembled WGS sequence"/>
</dbReference>
<reference evidence="1" key="1">
    <citation type="journal article" date="2021" name="PeerJ">
        <title>Extensive microbial diversity within the chicken gut microbiome revealed by metagenomics and culture.</title>
        <authorList>
            <person name="Gilroy R."/>
            <person name="Ravi A."/>
            <person name="Getino M."/>
            <person name="Pursley I."/>
            <person name="Horton D.L."/>
            <person name="Alikhan N.F."/>
            <person name="Baker D."/>
            <person name="Gharbi K."/>
            <person name="Hall N."/>
            <person name="Watson M."/>
            <person name="Adriaenssens E.M."/>
            <person name="Foster-Nyarko E."/>
            <person name="Jarju S."/>
            <person name="Secka A."/>
            <person name="Antonio M."/>
            <person name="Oren A."/>
            <person name="Chaudhuri R.R."/>
            <person name="La Ragione R."/>
            <person name="Hildebrand F."/>
            <person name="Pallen M.J."/>
        </authorList>
    </citation>
    <scope>NUCLEOTIDE SEQUENCE</scope>
    <source>
        <strain evidence="1">CHK121-7720</strain>
    </source>
</reference>